<name>A0A6S6U8Z8_9GAMM</name>
<dbReference type="InterPro" id="IPR015102">
    <property type="entry name" value="Tscrpt_reg_HTH_FeoC"/>
</dbReference>
<dbReference type="EMBL" id="CACVAT010000430">
    <property type="protein sequence ID" value="CAA6826747.1"/>
    <property type="molecule type" value="Genomic_DNA"/>
</dbReference>
<evidence type="ECO:0000313" key="2">
    <source>
        <dbReference type="EMBL" id="CAA6826747.1"/>
    </source>
</evidence>
<gene>
    <name evidence="2" type="ORF">HELGO_WM18808</name>
</gene>
<reference evidence="2" key="1">
    <citation type="submission" date="2020-01" db="EMBL/GenBank/DDBJ databases">
        <authorList>
            <person name="Meier V. D."/>
            <person name="Meier V D."/>
        </authorList>
    </citation>
    <scope>NUCLEOTIDE SEQUENCE</scope>
    <source>
        <strain evidence="2">HLG_WM_MAG_09</strain>
    </source>
</reference>
<evidence type="ECO:0000259" key="1">
    <source>
        <dbReference type="Pfam" id="PF09012"/>
    </source>
</evidence>
<dbReference type="Gene3D" id="1.10.10.10">
    <property type="entry name" value="Winged helix-like DNA-binding domain superfamily/Winged helix DNA-binding domain"/>
    <property type="match status" value="1"/>
</dbReference>
<protein>
    <recommendedName>
        <fullName evidence="1">Transcriptional regulator HTH-type FeoC domain-containing protein</fullName>
    </recommendedName>
</protein>
<organism evidence="2">
    <name type="scientific">uncultured Thiotrichaceae bacterium</name>
    <dbReference type="NCBI Taxonomy" id="298394"/>
    <lineage>
        <taxon>Bacteria</taxon>
        <taxon>Pseudomonadati</taxon>
        <taxon>Pseudomonadota</taxon>
        <taxon>Gammaproteobacteria</taxon>
        <taxon>Thiotrichales</taxon>
        <taxon>Thiotrichaceae</taxon>
        <taxon>environmental samples</taxon>
    </lineage>
</organism>
<dbReference type="Pfam" id="PF09012">
    <property type="entry name" value="FeoC"/>
    <property type="match status" value="1"/>
</dbReference>
<proteinExistence type="predicted"/>
<accession>A0A6S6U8Z8</accession>
<dbReference type="InterPro" id="IPR036388">
    <property type="entry name" value="WH-like_DNA-bd_sf"/>
</dbReference>
<dbReference type="InterPro" id="IPR036390">
    <property type="entry name" value="WH_DNA-bd_sf"/>
</dbReference>
<dbReference type="AlphaFoldDB" id="A0A6S6U8Z8"/>
<sequence length="86" mass="9288">MILGDIRNYLRERGSASLSDVAIHFDIAPDTAEFAMSYWLKKGKIREQSSSCGSGGCGSGGSCSGAGSAVYEWIKRDIPLQWTPRS</sequence>
<feature type="domain" description="Transcriptional regulator HTH-type FeoC" evidence="1">
    <location>
        <begin position="2"/>
        <end position="72"/>
    </location>
</feature>
<dbReference type="SUPFAM" id="SSF46785">
    <property type="entry name" value="Winged helix' DNA-binding domain"/>
    <property type="match status" value="1"/>
</dbReference>